<feature type="region of interest" description="Disordered" evidence="1">
    <location>
        <begin position="169"/>
        <end position="199"/>
    </location>
</feature>
<organism evidence="2 3">
    <name type="scientific">Pristionchus fissidentatus</name>
    <dbReference type="NCBI Taxonomy" id="1538716"/>
    <lineage>
        <taxon>Eukaryota</taxon>
        <taxon>Metazoa</taxon>
        <taxon>Ecdysozoa</taxon>
        <taxon>Nematoda</taxon>
        <taxon>Chromadorea</taxon>
        <taxon>Rhabditida</taxon>
        <taxon>Rhabditina</taxon>
        <taxon>Diplogasteromorpha</taxon>
        <taxon>Diplogasteroidea</taxon>
        <taxon>Neodiplogasteridae</taxon>
        <taxon>Pristionchus</taxon>
    </lineage>
</organism>
<feature type="compositionally biased region" description="Acidic residues" evidence="1">
    <location>
        <begin position="173"/>
        <end position="194"/>
    </location>
</feature>
<comment type="caution">
    <text evidence="2">The sequence shown here is derived from an EMBL/GenBank/DDBJ whole genome shotgun (WGS) entry which is preliminary data.</text>
</comment>
<name>A0AAV5WIV6_9BILA</name>
<feature type="non-terminal residue" evidence="2">
    <location>
        <position position="290"/>
    </location>
</feature>
<gene>
    <name evidence="2" type="ORF">PFISCL1PPCAC_22143</name>
</gene>
<proteinExistence type="predicted"/>
<evidence type="ECO:0000313" key="3">
    <source>
        <dbReference type="Proteomes" id="UP001432322"/>
    </source>
</evidence>
<reference evidence="2" key="1">
    <citation type="submission" date="2023-10" db="EMBL/GenBank/DDBJ databases">
        <title>Genome assembly of Pristionchus species.</title>
        <authorList>
            <person name="Yoshida K."/>
            <person name="Sommer R.J."/>
        </authorList>
    </citation>
    <scope>NUCLEOTIDE SEQUENCE</scope>
    <source>
        <strain evidence="2">RS5133</strain>
    </source>
</reference>
<accession>A0AAV5WIV6</accession>
<dbReference type="EMBL" id="BTSY01000005">
    <property type="protein sequence ID" value="GMT30846.1"/>
    <property type="molecule type" value="Genomic_DNA"/>
</dbReference>
<sequence length="290" mass="31589">MNPSYIPVRPLFISPIHPFEFALLIDSKLAVINYKYGKKKNKKHKRSYEMQIQEYTTTGTVAAAHLVHDMKIALVTVDKELLMFSTVITALRVAESLKPPSIDPIATQQLMEAIVQIAVCDRSTSSERAAATLARTIIRLWSVSKSSLIVRSSIDCTINPVSRCALVYRETEREPDDEDEQEEETNKEEAEEGEPPAAAAAGPAASYAVFAAAAKRPAATAARNKSTATAAAASIEDSAKTVKGMVALFKDTLSLHECTERSANSRISKRCPFGDCSRATSLAIHLDQCS</sequence>
<keyword evidence="3" id="KW-1185">Reference proteome</keyword>
<evidence type="ECO:0000256" key="1">
    <source>
        <dbReference type="SAM" id="MobiDB-lite"/>
    </source>
</evidence>
<evidence type="ECO:0000313" key="2">
    <source>
        <dbReference type="EMBL" id="GMT30846.1"/>
    </source>
</evidence>
<protein>
    <submittedName>
        <fullName evidence="2">Uncharacterized protein</fullName>
    </submittedName>
</protein>
<dbReference type="AlphaFoldDB" id="A0AAV5WIV6"/>
<dbReference type="Proteomes" id="UP001432322">
    <property type="component" value="Unassembled WGS sequence"/>
</dbReference>